<dbReference type="EMBL" id="SRPY01000199">
    <property type="protein sequence ID" value="KAG5927207.1"/>
    <property type="molecule type" value="Genomic_DNA"/>
</dbReference>
<reference evidence="3" key="1">
    <citation type="journal article" date="2020" name="bioRxiv">
        <title>Whole genome comparisons of ergot fungi reveals the divergence and evolution of species within the genus Claviceps are the result of varying mechanisms driving genome evolution and host range expansion.</title>
        <authorList>
            <person name="Wyka S.A."/>
            <person name="Mondo S.J."/>
            <person name="Liu M."/>
            <person name="Dettman J."/>
            <person name="Nalam V."/>
            <person name="Broders K.D."/>
        </authorList>
    </citation>
    <scope>NUCLEOTIDE SEQUENCE</scope>
    <source>
        <strain evidence="3">CCC 489</strain>
    </source>
</reference>
<evidence type="ECO:0000313" key="3">
    <source>
        <dbReference type="EMBL" id="KAG5927207.1"/>
    </source>
</evidence>
<feature type="compositionally biased region" description="Basic and acidic residues" evidence="1">
    <location>
        <begin position="111"/>
        <end position="121"/>
    </location>
</feature>
<evidence type="ECO:0000256" key="2">
    <source>
        <dbReference type="SAM" id="SignalP"/>
    </source>
</evidence>
<keyword evidence="4" id="KW-1185">Reference proteome</keyword>
<keyword evidence="2" id="KW-0732">Signal</keyword>
<accession>A0A8K0JAW0</accession>
<feature type="chain" id="PRO_5035447242" description="Secreted protein" evidence="2">
    <location>
        <begin position="19"/>
        <end position="121"/>
    </location>
</feature>
<organism evidence="3 4">
    <name type="scientific">Claviceps africana</name>
    <dbReference type="NCBI Taxonomy" id="83212"/>
    <lineage>
        <taxon>Eukaryota</taxon>
        <taxon>Fungi</taxon>
        <taxon>Dikarya</taxon>
        <taxon>Ascomycota</taxon>
        <taxon>Pezizomycotina</taxon>
        <taxon>Sordariomycetes</taxon>
        <taxon>Hypocreomycetidae</taxon>
        <taxon>Hypocreales</taxon>
        <taxon>Clavicipitaceae</taxon>
        <taxon>Claviceps</taxon>
    </lineage>
</organism>
<feature type="compositionally biased region" description="Low complexity" evidence="1">
    <location>
        <begin position="82"/>
        <end position="91"/>
    </location>
</feature>
<evidence type="ECO:0000313" key="4">
    <source>
        <dbReference type="Proteomes" id="UP000811619"/>
    </source>
</evidence>
<protein>
    <recommendedName>
        <fullName evidence="5">Secreted protein</fullName>
    </recommendedName>
</protein>
<name>A0A8K0JAW0_9HYPO</name>
<feature type="region of interest" description="Disordered" evidence="1">
    <location>
        <begin position="24"/>
        <end position="121"/>
    </location>
</feature>
<evidence type="ECO:0000256" key="1">
    <source>
        <dbReference type="SAM" id="MobiDB-lite"/>
    </source>
</evidence>
<dbReference type="AlphaFoldDB" id="A0A8K0JAW0"/>
<gene>
    <name evidence="3" type="ORF">E4U42_002435</name>
</gene>
<evidence type="ECO:0008006" key="5">
    <source>
        <dbReference type="Google" id="ProtNLM"/>
    </source>
</evidence>
<proteinExistence type="predicted"/>
<comment type="caution">
    <text evidence="3">The sequence shown here is derived from an EMBL/GenBank/DDBJ whole genome shotgun (WGS) entry which is preliminary data.</text>
</comment>
<dbReference type="Proteomes" id="UP000811619">
    <property type="component" value="Unassembled WGS sequence"/>
</dbReference>
<feature type="signal peptide" evidence="2">
    <location>
        <begin position="1"/>
        <end position="18"/>
    </location>
</feature>
<feature type="non-terminal residue" evidence="3">
    <location>
        <position position="121"/>
    </location>
</feature>
<sequence length="121" mass="12762">MLLHPILFALTAIAPAWAADGRKPYPPPHYSRWGPGGIPAGWSAEGPLGGWGPEGAPDWWGPGVPDNWGPEGPPGGWGPGGSPFWWGPDGPKNGWRRPIHTPGPIKPVTRWCDHGTEGNGG</sequence>